<gene>
    <name evidence="1" type="ORF">K431DRAFT_80460</name>
</gene>
<name>A0A9P4QGY6_9PEZI</name>
<dbReference type="Proteomes" id="UP000799441">
    <property type="component" value="Unassembled WGS sequence"/>
</dbReference>
<keyword evidence="2" id="KW-1185">Reference proteome</keyword>
<evidence type="ECO:0000313" key="2">
    <source>
        <dbReference type="Proteomes" id="UP000799441"/>
    </source>
</evidence>
<protein>
    <submittedName>
        <fullName evidence="1">Uncharacterized protein</fullName>
    </submittedName>
</protein>
<dbReference type="AlphaFoldDB" id="A0A9P4QGY6"/>
<reference evidence="1" key="1">
    <citation type="journal article" date="2020" name="Stud. Mycol.">
        <title>101 Dothideomycetes genomes: a test case for predicting lifestyles and emergence of pathogens.</title>
        <authorList>
            <person name="Haridas S."/>
            <person name="Albert R."/>
            <person name="Binder M."/>
            <person name="Bloem J."/>
            <person name="Labutti K."/>
            <person name="Salamov A."/>
            <person name="Andreopoulos B."/>
            <person name="Baker S."/>
            <person name="Barry K."/>
            <person name="Bills G."/>
            <person name="Bluhm B."/>
            <person name="Cannon C."/>
            <person name="Castanera R."/>
            <person name="Culley D."/>
            <person name="Daum C."/>
            <person name="Ezra D."/>
            <person name="Gonzalez J."/>
            <person name="Henrissat B."/>
            <person name="Kuo A."/>
            <person name="Liang C."/>
            <person name="Lipzen A."/>
            <person name="Lutzoni F."/>
            <person name="Magnuson J."/>
            <person name="Mondo S."/>
            <person name="Nolan M."/>
            <person name="Ohm R."/>
            <person name="Pangilinan J."/>
            <person name="Park H.-J."/>
            <person name="Ramirez L."/>
            <person name="Alfaro M."/>
            <person name="Sun H."/>
            <person name="Tritt A."/>
            <person name="Yoshinaga Y."/>
            <person name="Zwiers L.-H."/>
            <person name="Turgeon B."/>
            <person name="Goodwin S."/>
            <person name="Spatafora J."/>
            <person name="Crous P."/>
            <person name="Grigoriev I."/>
        </authorList>
    </citation>
    <scope>NUCLEOTIDE SEQUENCE</scope>
    <source>
        <strain evidence="1">CBS 116435</strain>
    </source>
</reference>
<dbReference type="EMBL" id="MU003767">
    <property type="protein sequence ID" value="KAF2725590.1"/>
    <property type="molecule type" value="Genomic_DNA"/>
</dbReference>
<proteinExistence type="predicted"/>
<organism evidence="1 2">
    <name type="scientific">Polychaeton citri CBS 116435</name>
    <dbReference type="NCBI Taxonomy" id="1314669"/>
    <lineage>
        <taxon>Eukaryota</taxon>
        <taxon>Fungi</taxon>
        <taxon>Dikarya</taxon>
        <taxon>Ascomycota</taxon>
        <taxon>Pezizomycotina</taxon>
        <taxon>Dothideomycetes</taxon>
        <taxon>Dothideomycetidae</taxon>
        <taxon>Capnodiales</taxon>
        <taxon>Capnodiaceae</taxon>
        <taxon>Polychaeton</taxon>
    </lineage>
</organism>
<sequence>MNINLAVDDTICTVVCRSLPGYPLTFRLNSNDGQCQRSSSDSCERNLSTVEGVGNKDTGDAEDMLAGRGGRGQRQVEGADMRGVISGGYSMQPLASSSSSFTSGPAARKSGLGAGCPELPWQRYLAPKHSFCRFRGRFSQSLLLLPTAAERARTTQQRFFPSRFRRNGVFIYTCQIPQIASIL</sequence>
<accession>A0A9P4QGY6</accession>
<evidence type="ECO:0000313" key="1">
    <source>
        <dbReference type="EMBL" id="KAF2725590.1"/>
    </source>
</evidence>
<comment type="caution">
    <text evidence="1">The sequence shown here is derived from an EMBL/GenBank/DDBJ whole genome shotgun (WGS) entry which is preliminary data.</text>
</comment>